<organism evidence="1 2">
    <name type="scientific">Populus trichocarpa</name>
    <name type="common">Western balsam poplar</name>
    <name type="synonym">Populus balsamifera subsp. trichocarpa</name>
    <dbReference type="NCBI Taxonomy" id="3694"/>
    <lineage>
        <taxon>Eukaryota</taxon>
        <taxon>Viridiplantae</taxon>
        <taxon>Streptophyta</taxon>
        <taxon>Embryophyta</taxon>
        <taxon>Tracheophyta</taxon>
        <taxon>Spermatophyta</taxon>
        <taxon>Magnoliopsida</taxon>
        <taxon>eudicotyledons</taxon>
        <taxon>Gunneridae</taxon>
        <taxon>Pentapetalae</taxon>
        <taxon>rosids</taxon>
        <taxon>fabids</taxon>
        <taxon>Malpighiales</taxon>
        <taxon>Salicaceae</taxon>
        <taxon>Saliceae</taxon>
        <taxon>Populus</taxon>
    </lineage>
</organism>
<dbReference type="Proteomes" id="UP000006729">
    <property type="component" value="Chromosome 1"/>
</dbReference>
<evidence type="ECO:0000313" key="1">
    <source>
        <dbReference type="EMBL" id="PNT56833.1"/>
    </source>
</evidence>
<proteinExistence type="predicted"/>
<dbReference type="InParanoid" id="U5GRH1"/>
<evidence type="ECO:0000313" key="2">
    <source>
        <dbReference type="Proteomes" id="UP000006729"/>
    </source>
</evidence>
<reference evidence="1 2" key="1">
    <citation type="journal article" date="2006" name="Science">
        <title>The genome of black cottonwood, Populus trichocarpa (Torr. &amp; Gray).</title>
        <authorList>
            <person name="Tuskan G.A."/>
            <person name="Difazio S."/>
            <person name="Jansson S."/>
            <person name="Bohlmann J."/>
            <person name="Grigoriev I."/>
            <person name="Hellsten U."/>
            <person name="Putnam N."/>
            <person name="Ralph S."/>
            <person name="Rombauts S."/>
            <person name="Salamov A."/>
            <person name="Schein J."/>
            <person name="Sterck L."/>
            <person name="Aerts A."/>
            <person name="Bhalerao R.R."/>
            <person name="Bhalerao R.P."/>
            <person name="Blaudez D."/>
            <person name="Boerjan W."/>
            <person name="Brun A."/>
            <person name="Brunner A."/>
            <person name="Busov V."/>
            <person name="Campbell M."/>
            <person name="Carlson J."/>
            <person name="Chalot M."/>
            <person name="Chapman J."/>
            <person name="Chen G.L."/>
            <person name="Cooper D."/>
            <person name="Coutinho P.M."/>
            <person name="Couturier J."/>
            <person name="Covert S."/>
            <person name="Cronk Q."/>
            <person name="Cunningham R."/>
            <person name="Davis J."/>
            <person name="Degroeve S."/>
            <person name="Dejardin A."/>
            <person name="Depamphilis C."/>
            <person name="Detter J."/>
            <person name="Dirks B."/>
            <person name="Dubchak I."/>
            <person name="Duplessis S."/>
            <person name="Ehlting J."/>
            <person name="Ellis B."/>
            <person name="Gendler K."/>
            <person name="Goodstein D."/>
            <person name="Gribskov M."/>
            <person name="Grimwood J."/>
            <person name="Groover A."/>
            <person name="Gunter L."/>
            <person name="Hamberger B."/>
            <person name="Heinze B."/>
            <person name="Helariutta Y."/>
            <person name="Henrissat B."/>
            <person name="Holligan D."/>
            <person name="Holt R."/>
            <person name="Huang W."/>
            <person name="Islam-Faridi N."/>
            <person name="Jones S."/>
            <person name="Jones-Rhoades M."/>
            <person name="Jorgensen R."/>
            <person name="Joshi C."/>
            <person name="Kangasjarvi J."/>
            <person name="Karlsson J."/>
            <person name="Kelleher C."/>
            <person name="Kirkpatrick R."/>
            <person name="Kirst M."/>
            <person name="Kohler A."/>
            <person name="Kalluri U."/>
            <person name="Larimer F."/>
            <person name="Leebens-Mack J."/>
            <person name="Leple J.C."/>
            <person name="Locascio P."/>
            <person name="Lou Y."/>
            <person name="Lucas S."/>
            <person name="Martin F."/>
            <person name="Montanini B."/>
            <person name="Napoli C."/>
            <person name="Nelson D.R."/>
            <person name="Nelson C."/>
            <person name="Nieminen K."/>
            <person name="Nilsson O."/>
            <person name="Pereda V."/>
            <person name="Peter G."/>
            <person name="Philippe R."/>
            <person name="Pilate G."/>
            <person name="Poliakov A."/>
            <person name="Razumovskaya J."/>
            <person name="Richardson P."/>
            <person name="Rinaldi C."/>
            <person name="Ritland K."/>
            <person name="Rouze P."/>
            <person name="Ryaboy D."/>
            <person name="Schmutz J."/>
            <person name="Schrader J."/>
            <person name="Segerman B."/>
            <person name="Shin H."/>
            <person name="Siddiqui A."/>
            <person name="Sterky F."/>
            <person name="Terry A."/>
            <person name="Tsai C.J."/>
            <person name="Uberbacher E."/>
            <person name="Unneberg P."/>
            <person name="Vahala J."/>
            <person name="Wall K."/>
            <person name="Wessler S."/>
            <person name="Yang G."/>
            <person name="Yin T."/>
            <person name="Douglas C."/>
            <person name="Marra M."/>
            <person name="Sandberg G."/>
            <person name="Van de Peer Y."/>
            <person name="Rokhsar D."/>
        </authorList>
    </citation>
    <scope>NUCLEOTIDE SEQUENCE [LARGE SCALE GENOMIC DNA]</scope>
    <source>
        <strain evidence="2">cv. Nisqually</strain>
    </source>
</reference>
<dbReference type="EMBL" id="CM009290">
    <property type="protein sequence ID" value="PNT56833.1"/>
    <property type="molecule type" value="Genomic_DNA"/>
</dbReference>
<accession>U5GRH1</accession>
<name>U5GRH1_POPTR</name>
<keyword evidence="2" id="KW-1185">Reference proteome</keyword>
<dbReference type="AlphaFoldDB" id="U5GRH1"/>
<gene>
    <name evidence="1" type="ORF">POPTR_001G267000</name>
</gene>
<sequence>MMTIALPRSYVMSSWILRTGEPEDGNAKFTTSGGENTYVLGRKIRLPKRFMVLGFPVPRDIATKYRKSSTKASIQWEKKRRLLGRQRSRIYKIIWLFLWIIELSG</sequence>
<protein>
    <submittedName>
        <fullName evidence="1">Uncharacterized protein</fullName>
    </submittedName>
</protein>
<dbReference type="HOGENOM" id="CLU_2241210_0_0_1"/>